<protein>
    <recommendedName>
        <fullName evidence="4">Tetratricopeptide repeat-like domain-containing protein</fullName>
    </recommendedName>
</protein>
<gene>
    <name evidence="2" type="ORF">CO051_01675</name>
</gene>
<evidence type="ECO:0000256" key="1">
    <source>
        <dbReference type="SAM" id="Phobius"/>
    </source>
</evidence>
<dbReference type="AlphaFoldDB" id="A0A2M8F203"/>
<organism evidence="2 3">
    <name type="scientific">Candidatus Roizmanbacteria bacterium CG_4_9_14_0_2_um_filter_39_13</name>
    <dbReference type="NCBI Taxonomy" id="1974839"/>
    <lineage>
        <taxon>Bacteria</taxon>
        <taxon>Candidatus Roizmaniibacteriota</taxon>
    </lineage>
</organism>
<evidence type="ECO:0000313" key="2">
    <source>
        <dbReference type="EMBL" id="PJC33307.1"/>
    </source>
</evidence>
<accession>A0A2M8F203</accession>
<reference evidence="3" key="1">
    <citation type="submission" date="2017-09" db="EMBL/GenBank/DDBJ databases">
        <title>Depth-based differentiation of microbial function through sediment-hosted aquifers and enrichment of novel symbionts in the deep terrestrial subsurface.</title>
        <authorList>
            <person name="Probst A.J."/>
            <person name="Ladd B."/>
            <person name="Jarett J.K."/>
            <person name="Geller-Mcgrath D.E."/>
            <person name="Sieber C.M.K."/>
            <person name="Emerson J.B."/>
            <person name="Anantharaman K."/>
            <person name="Thomas B.C."/>
            <person name="Malmstrom R."/>
            <person name="Stieglmeier M."/>
            <person name="Klingl A."/>
            <person name="Woyke T."/>
            <person name="Ryan C.M."/>
            <person name="Banfield J.F."/>
        </authorList>
    </citation>
    <scope>NUCLEOTIDE SEQUENCE [LARGE SCALE GENOMIC DNA]</scope>
</reference>
<evidence type="ECO:0008006" key="4">
    <source>
        <dbReference type="Google" id="ProtNLM"/>
    </source>
</evidence>
<dbReference type="Gene3D" id="1.25.40.10">
    <property type="entry name" value="Tetratricopeptide repeat domain"/>
    <property type="match status" value="1"/>
</dbReference>
<feature type="transmembrane region" description="Helical" evidence="1">
    <location>
        <begin position="20"/>
        <end position="42"/>
    </location>
</feature>
<keyword evidence="1" id="KW-0472">Membrane</keyword>
<keyword evidence="1" id="KW-0812">Transmembrane</keyword>
<dbReference type="EMBL" id="PFSC01000045">
    <property type="protein sequence ID" value="PJC33307.1"/>
    <property type="molecule type" value="Genomic_DNA"/>
</dbReference>
<name>A0A2M8F203_9BACT</name>
<comment type="caution">
    <text evidence="2">The sequence shown here is derived from an EMBL/GenBank/DDBJ whole genome shotgun (WGS) entry which is preliminary data.</text>
</comment>
<dbReference type="InterPro" id="IPR011990">
    <property type="entry name" value="TPR-like_helical_dom_sf"/>
</dbReference>
<evidence type="ECO:0000313" key="3">
    <source>
        <dbReference type="Proteomes" id="UP000231383"/>
    </source>
</evidence>
<dbReference type="Proteomes" id="UP000231383">
    <property type="component" value="Unassembled WGS sequence"/>
</dbReference>
<sequence length="155" mass="17581">MPNKKKQKKGFVEDKMFMTIWHGVVGISYGIVIIFVAINIAASQHVPRVFFDLADGKKDAIVEFLTQAKEVPQFENLFPEVHSVLLQNSEAVYKDSNNRQDQIESLLSLLKSNPESPEVLYSLHLLYSAEKNTELSQMYLQQARAIDPLIGRSSQ</sequence>
<proteinExistence type="predicted"/>
<keyword evidence="1" id="KW-1133">Transmembrane helix</keyword>